<dbReference type="EMBL" id="LGEQ01000004">
    <property type="protein sequence ID" value="KUJ94433.1"/>
    <property type="molecule type" value="Genomic_DNA"/>
</dbReference>
<dbReference type="GO" id="GO:0009036">
    <property type="term" value="F:type II site-specific deoxyribonuclease activity"/>
    <property type="evidence" value="ECO:0007669"/>
    <property type="project" value="UniProtKB-UniRule"/>
</dbReference>
<dbReference type="Pfam" id="PF04556">
    <property type="entry name" value="DpnII"/>
    <property type="match status" value="1"/>
</dbReference>
<keyword evidence="1" id="KW-0255">Endonuclease</keyword>
<evidence type="ECO:0000259" key="2">
    <source>
        <dbReference type="Pfam" id="PF04556"/>
    </source>
</evidence>
<comment type="caution">
    <text evidence="4">The sequence shown here is derived from an EMBL/GenBank/DDBJ whole genome shotgun (WGS) entry which is preliminary data.</text>
</comment>
<reference evidence="5 6" key="2">
    <citation type="journal article" date="2015" name="MBio">
        <title>Genome-Resolved Metagenomic Analysis Reveals Roles for Candidate Phyla and Other Microbial Community Members in Biogeochemical Transformations in Oil Reservoirs.</title>
        <authorList>
            <person name="Hu P."/>
            <person name="Tom L."/>
            <person name="Singh A."/>
            <person name="Thomas B.C."/>
            <person name="Baker B.J."/>
            <person name="Piceno Y.M."/>
            <person name="Andersen G.L."/>
            <person name="Banfield J.F."/>
        </authorList>
    </citation>
    <scope>NUCLEOTIDE SEQUENCE [LARGE SCALE GENOMIC DNA]</scope>
</reference>
<accession>A0A117KV00</accession>
<proteinExistence type="inferred from homology"/>
<comment type="similarity">
    <text evidence="1">Belongs to the DpnII type II restriction endonuclease family.</text>
</comment>
<keyword evidence="1" id="KW-0540">Nuclease</keyword>
<evidence type="ECO:0000313" key="6">
    <source>
        <dbReference type="Proteomes" id="UP000054307"/>
    </source>
</evidence>
<dbReference type="EMBL" id="LGEX01000006">
    <property type="protein sequence ID" value="KUK07373.1"/>
    <property type="molecule type" value="Genomic_DNA"/>
</dbReference>
<dbReference type="InterPro" id="IPR021191">
    <property type="entry name" value="Restrct_endonuc_II_DpnII"/>
</dbReference>
<dbReference type="Proteomes" id="UP000054015">
    <property type="component" value="Unassembled WGS sequence"/>
</dbReference>
<name>A0A117KV00_ARCFL</name>
<dbReference type="AlphaFoldDB" id="A0A117KV00"/>
<evidence type="ECO:0000313" key="3">
    <source>
        <dbReference type="EMBL" id="KUJ94433.1"/>
    </source>
</evidence>
<dbReference type="GO" id="GO:0003677">
    <property type="term" value="F:DNA binding"/>
    <property type="evidence" value="ECO:0007669"/>
    <property type="project" value="UniProtKB-UniRule"/>
</dbReference>
<dbReference type="Proteomes" id="UP000054307">
    <property type="component" value="Unassembled WGS sequence"/>
</dbReference>
<protein>
    <recommendedName>
        <fullName evidence="1">Type-2 restriction enzyme</fullName>
        <ecNumber evidence="1">3.1.21.4</ecNumber>
    </recommendedName>
</protein>
<keyword evidence="1" id="KW-0680">Restriction system</keyword>
<dbReference type="EC" id="3.1.21.4" evidence="1"/>
<reference evidence="4" key="1">
    <citation type="journal article" date="2015" name="MBio">
        <title>Genome-resolved metagenomic analysis reveals roles for candidate phyla and other microbial community members in biogeochemical transformations in oil reservoirs.</title>
        <authorList>
            <person name="Hu P."/>
            <person name="Tom L."/>
            <person name="Singh A."/>
            <person name="Thomas B.C."/>
            <person name="Baker B.J."/>
            <person name="Piceno Y.M."/>
            <person name="Andersen G.L."/>
            <person name="Banfield J.F."/>
        </authorList>
    </citation>
    <scope>NUCLEOTIDE SEQUENCE [LARGE SCALE GENOMIC DNA]</scope>
    <source>
        <strain evidence="4">49_2300</strain>
        <strain evidence="3">49_95</strain>
    </source>
</reference>
<feature type="domain" description="Restriction endonuclease type II DpnII-like" evidence="2">
    <location>
        <begin position="16"/>
        <end position="290"/>
    </location>
</feature>
<comment type="catalytic activity">
    <reaction evidence="1">
        <text>Endonucleolytic cleavage of DNA to give specific double-stranded fragments with terminal 5'-phosphates.</text>
        <dbReference type="EC" id="3.1.21.4"/>
    </reaction>
</comment>
<evidence type="ECO:0000313" key="4">
    <source>
        <dbReference type="EMBL" id="KUK07373.1"/>
    </source>
</evidence>
<gene>
    <name evidence="3" type="ORF">XD40_0369</name>
    <name evidence="4" type="ORF">XD48_0369</name>
</gene>
<keyword evidence="1" id="KW-0378">Hydrolase</keyword>
<evidence type="ECO:0000313" key="5">
    <source>
        <dbReference type="Proteomes" id="UP000054015"/>
    </source>
</evidence>
<dbReference type="InterPro" id="IPR007637">
    <property type="entry name" value="Restrct_endonuc_II_DpnII-like"/>
</dbReference>
<dbReference type="GO" id="GO:0009307">
    <property type="term" value="P:DNA restriction-modification system"/>
    <property type="evidence" value="ECO:0007669"/>
    <property type="project" value="UniProtKB-UniRule"/>
</dbReference>
<evidence type="ECO:0000256" key="1">
    <source>
        <dbReference type="PIRNR" id="PIRNR016080"/>
    </source>
</evidence>
<sequence>MVRYDNLGFNSFEEYFNEFIANLLKSNKTYEYFVDWVKVKNNVKKFKRQIFLLNSLRDAADKGAIREEFKDLLVKYPEVLQVVPLLIAERVKNAKIDVLDPEIGDFIHYDFNKKKLSYEEAEKYVYFSDKVGILDLLLEVKDLYDYLLGVEVGIDTNARKNRSGEIFEKLVQIHLQKHLPDYVKVVPQDPHFSLYKTMGKTAREQAKRHDFVIYASNEPKLILEVNFYNTTGSKPISIAESYITLQGEARKYHVGFVWITDGPAWLSMKEPLMRAMQEIDYVINYKMISRFCSNLDKIIETKTLK</sequence>
<dbReference type="PATRIC" id="fig|2234.6.peg.216"/>
<organism evidence="4 5">
    <name type="scientific">Archaeoglobus fulgidus</name>
    <dbReference type="NCBI Taxonomy" id="2234"/>
    <lineage>
        <taxon>Archaea</taxon>
        <taxon>Methanobacteriati</taxon>
        <taxon>Methanobacteriota</taxon>
        <taxon>Archaeoglobi</taxon>
        <taxon>Archaeoglobales</taxon>
        <taxon>Archaeoglobaceae</taxon>
        <taxon>Archaeoglobus</taxon>
    </lineage>
</organism>
<dbReference type="PIRSF" id="PIRSF016080">
    <property type="entry name" value="Restrict_endonuc_II_DpmII"/>
    <property type="match status" value="1"/>
</dbReference>
<comment type="function">
    <text evidence="1">A P subtype restriction enzyme that recognizes the double-stranded unmethylated sequence 5'-GATC-3'.</text>
</comment>